<evidence type="ECO:0000256" key="1">
    <source>
        <dbReference type="SAM" id="MobiDB-lite"/>
    </source>
</evidence>
<keyword evidence="4" id="KW-1185">Reference proteome</keyword>
<evidence type="ECO:0000313" key="4">
    <source>
        <dbReference type="Proteomes" id="UP000298179"/>
    </source>
</evidence>
<feature type="chain" id="PRO_5021211985" evidence="2">
    <location>
        <begin position="27"/>
        <end position="330"/>
    </location>
</feature>
<reference evidence="3 4" key="1">
    <citation type="submission" date="2019-03" db="EMBL/GenBank/DDBJ databases">
        <title>Jiella endophytica sp. nov., a novel endophytic bacterium isolated from root of Ficus microcarpa Linn. f.</title>
        <authorList>
            <person name="Tuo L."/>
        </authorList>
    </citation>
    <scope>NUCLEOTIDE SEQUENCE [LARGE SCALE GENOMIC DNA]</scope>
    <source>
        <strain evidence="3 4">CBS5Q-3</strain>
    </source>
</reference>
<feature type="compositionally biased region" description="Basic and acidic residues" evidence="1">
    <location>
        <begin position="69"/>
        <end position="84"/>
    </location>
</feature>
<accession>A0A4Y8RKR6</accession>
<dbReference type="Proteomes" id="UP000298179">
    <property type="component" value="Unassembled WGS sequence"/>
</dbReference>
<dbReference type="AlphaFoldDB" id="A0A4Y8RKR6"/>
<organism evidence="3 4">
    <name type="scientific">Jiella endophytica</name>
    <dbReference type="NCBI Taxonomy" id="2558362"/>
    <lineage>
        <taxon>Bacteria</taxon>
        <taxon>Pseudomonadati</taxon>
        <taxon>Pseudomonadota</taxon>
        <taxon>Alphaproteobacteria</taxon>
        <taxon>Hyphomicrobiales</taxon>
        <taxon>Aurantimonadaceae</taxon>
        <taxon>Jiella</taxon>
    </lineage>
</organism>
<dbReference type="OrthoDB" id="9809589at2"/>
<dbReference type="RefSeq" id="WP_134761951.1">
    <property type="nucleotide sequence ID" value="NZ_SOZD01000003.1"/>
</dbReference>
<feature type="compositionally biased region" description="Acidic residues" evidence="1">
    <location>
        <begin position="91"/>
        <end position="102"/>
    </location>
</feature>
<keyword evidence="2" id="KW-0732">Signal</keyword>
<evidence type="ECO:0000313" key="3">
    <source>
        <dbReference type="EMBL" id="TFF22850.1"/>
    </source>
</evidence>
<gene>
    <name evidence="3" type="ORF">E3C22_10315</name>
</gene>
<evidence type="ECO:0000256" key="2">
    <source>
        <dbReference type="SAM" id="SignalP"/>
    </source>
</evidence>
<proteinExistence type="predicted"/>
<comment type="caution">
    <text evidence="3">The sequence shown here is derived from an EMBL/GenBank/DDBJ whole genome shotgun (WGS) entry which is preliminary data.</text>
</comment>
<protein>
    <submittedName>
        <fullName evidence="3">Uncharacterized protein</fullName>
    </submittedName>
</protein>
<dbReference type="EMBL" id="SOZD01000003">
    <property type="protein sequence ID" value="TFF22850.1"/>
    <property type="molecule type" value="Genomic_DNA"/>
</dbReference>
<name>A0A4Y8RKR6_9HYPH</name>
<feature type="signal peptide" evidence="2">
    <location>
        <begin position="1"/>
        <end position="26"/>
    </location>
</feature>
<sequence>MRRSTSLLPRFATAGLSLFVAGEAMAFSQFEGENGSFSGSKDGIIAVPLPPLPGSDSERAGPNPPAGFLDKKNSADPKERHRNDAVPADNSGDDDQEMEGTDQGEVPIAPEDESAPAVTRPGDGLPARLPRGDDKTSTPAQYQAEPGKQPTEETGPRVGRPFGNGDQQTDPAVPLAAEIGYGTEKLPAPVRELREKLMEAAKTGDIEKLRPMIATGEDGTVVSFGETPKDPIDFLKTASGDGEGIEILAILVDILQSGYARVEPNSDDEIYVWPYFTQVDPSRLTKPQLVELFEIVTAGDYQSMIDFGAYNFYRVGITPDGKLQFFVAGD</sequence>
<feature type="region of interest" description="Disordered" evidence="1">
    <location>
        <begin position="31"/>
        <end position="171"/>
    </location>
</feature>